<evidence type="ECO:0000256" key="2">
    <source>
        <dbReference type="ARBA" id="ARBA00005642"/>
    </source>
</evidence>
<dbReference type="InterPro" id="IPR002501">
    <property type="entry name" value="PsdUridine_synth_N"/>
</dbReference>
<dbReference type="InterPro" id="IPR020103">
    <property type="entry name" value="PsdUridine_synth_cat_dom_sf"/>
</dbReference>
<accession>A0A1F4XNX8</accession>
<evidence type="ECO:0000256" key="4">
    <source>
        <dbReference type="ARBA" id="ARBA00022694"/>
    </source>
</evidence>
<reference evidence="7 8" key="1">
    <citation type="journal article" date="2016" name="Nat. Commun.">
        <title>Thousands of microbial genomes shed light on interconnected biogeochemical processes in an aquifer system.</title>
        <authorList>
            <person name="Anantharaman K."/>
            <person name="Brown C.T."/>
            <person name="Hug L.A."/>
            <person name="Sharon I."/>
            <person name="Castelle C.J."/>
            <person name="Probst A.J."/>
            <person name="Thomas B.C."/>
            <person name="Singh A."/>
            <person name="Wilkins M.J."/>
            <person name="Karaoz U."/>
            <person name="Brodie E.L."/>
            <person name="Williams K.H."/>
            <person name="Hubbard S.S."/>
            <person name="Banfield J.F."/>
        </authorList>
    </citation>
    <scope>NUCLEOTIDE SEQUENCE [LARGE SCALE GENOMIC DNA]</scope>
</reference>
<dbReference type="Pfam" id="PF01509">
    <property type="entry name" value="TruB_N"/>
    <property type="match status" value="1"/>
</dbReference>
<dbReference type="PANTHER" id="PTHR13767:SF2">
    <property type="entry name" value="PSEUDOURIDYLATE SYNTHASE TRUB1"/>
    <property type="match status" value="1"/>
</dbReference>
<dbReference type="EC" id="5.4.99.25" evidence="3"/>
<evidence type="ECO:0000256" key="1">
    <source>
        <dbReference type="ARBA" id="ARBA00000385"/>
    </source>
</evidence>
<dbReference type="SUPFAM" id="SSF55120">
    <property type="entry name" value="Pseudouridine synthase"/>
    <property type="match status" value="1"/>
</dbReference>
<dbReference type="EMBL" id="MEWU01000023">
    <property type="protein sequence ID" value="OGC83340.1"/>
    <property type="molecule type" value="Genomic_DNA"/>
</dbReference>
<dbReference type="PANTHER" id="PTHR13767">
    <property type="entry name" value="TRNA-PSEUDOURIDINE SYNTHASE"/>
    <property type="match status" value="1"/>
</dbReference>
<evidence type="ECO:0000313" key="8">
    <source>
        <dbReference type="Proteomes" id="UP000177564"/>
    </source>
</evidence>
<dbReference type="Gene3D" id="3.30.2350.10">
    <property type="entry name" value="Pseudouridine synthase"/>
    <property type="match status" value="1"/>
</dbReference>
<dbReference type="AlphaFoldDB" id="A0A1F4XNX8"/>
<organism evidence="7 8">
    <name type="scientific">Candidatus Adlerbacteria bacterium RIFCSPHIGHO2_02_FULL_52_17</name>
    <dbReference type="NCBI Taxonomy" id="1797240"/>
    <lineage>
        <taxon>Bacteria</taxon>
        <taxon>Candidatus Adleribacteriota</taxon>
    </lineage>
</organism>
<sequence length="264" mass="30163">MDDIKNEHATAGDIVLNLYKKQGETPRECLERLRELNPRYLHEVLSYAGRLDPMAEGVLLCLVGRANKHRSNYLDLNKEYTLDVLFGFATDTYDILGRVMDAGSTKTVRRRSVAQGINEFRGKREQEYPPFSSKTVEGRSLIEWARSGALSSIVLPQRSVTIYHIELKEMYRVDEKTLLSYIEQSVGLVQGDFRQEEILRTWQRYLKKSGTRLFPAATIYVECSSGTYVRSIAHELGKQLGVPALALHILRTKVGEHDIENTLR</sequence>
<dbReference type="GO" id="GO:0160148">
    <property type="term" value="F:tRNA pseudouridine(55) synthase activity"/>
    <property type="evidence" value="ECO:0007669"/>
    <property type="project" value="UniProtKB-EC"/>
</dbReference>
<dbReference type="InterPro" id="IPR014780">
    <property type="entry name" value="tRNA_psdUridine_synth_TruB"/>
</dbReference>
<evidence type="ECO:0000256" key="5">
    <source>
        <dbReference type="ARBA" id="ARBA00023235"/>
    </source>
</evidence>
<comment type="similarity">
    <text evidence="2">Belongs to the pseudouridine synthase TruB family. Type 1 subfamily.</text>
</comment>
<protein>
    <recommendedName>
        <fullName evidence="3">tRNA pseudouridine(55) synthase</fullName>
        <ecNumber evidence="3">5.4.99.25</ecNumber>
    </recommendedName>
</protein>
<comment type="catalytic activity">
    <reaction evidence="1">
        <text>uridine(55) in tRNA = pseudouridine(55) in tRNA</text>
        <dbReference type="Rhea" id="RHEA:42532"/>
        <dbReference type="Rhea" id="RHEA-COMP:10101"/>
        <dbReference type="Rhea" id="RHEA-COMP:10102"/>
        <dbReference type="ChEBI" id="CHEBI:65314"/>
        <dbReference type="ChEBI" id="CHEBI:65315"/>
        <dbReference type="EC" id="5.4.99.25"/>
    </reaction>
</comment>
<dbReference type="GO" id="GO:0003723">
    <property type="term" value="F:RNA binding"/>
    <property type="evidence" value="ECO:0007669"/>
    <property type="project" value="InterPro"/>
</dbReference>
<dbReference type="STRING" id="1797240.A3D68_00530"/>
<evidence type="ECO:0000313" key="7">
    <source>
        <dbReference type="EMBL" id="OGC83340.1"/>
    </source>
</evidence>
<dbReference type="GO" id="GO:0006400">
    <property type="term" value="P:tRNA modification"/>
    <property type="evidence" value="ECO:0007669"/>
    <property type="project" value="TreeGrafter"/>
</dbReference>
<evidence type="ECO:0000259" key="6">
    <source>
        <dbReference type="Pfam" id="PF01509"/>
    </source>
</evidence>
<keyword evidence="4" id="KW-0819">tRNA processing</keyword>
<gene>
    <name evidence="7" type="ORF">A3D68_00530</name>
</gene>
<keyword evidence="5" id="KW-0413">Isomerase</keyword>
<name>A0A1F4XNX8_9BACT</name>
<feature type="domain" description="Pseudouridine synthase II N-terminal" evidence="6">
    <location>
        <begin position="46"/>
        <end position="171"/>
    </location>
</feature>
<evidence type="ECO:0000256" key="3">
    <source>
        <dbReference type="ARBA" id="ARBA00012787"/>
    </source>
</evidence>
<dbReference type="Proteomes" id="UP000177564">
    <property type="component" value="Unassembled WGS sequence"/>
</dbReference>
<comment type="caution">
    <text evidence="7">The sequence shown here is derived from an EMBL/GenBank/DDBJ whole genome shotgun (WGS) entry which is preliminary data.</text>
</comment>
<dbReference type="GO" id="GO:1990481">
    <property type="term" value="P:mRNA pseudouridine synthesis"/>
    <property type="evidence" value="ECO:0007669"/>
    <property type="project" value="TreeGrafter"/>
</dbReference>
<proteinExistence type="inferred from homology"/>